<evidence type="ECO:0000313" key="2">
    <source>
        <dbReference type="EMBL" id="PEN11422.1"/>
    </source>
</evidence>
<dbReference type="InterPro" id="IPR012337">
    <property type="entry name" value="RNaseH-like_sf"/>
</dbReference>
<dbReference type="Gene3D" id="3.30.420.10">
    <property type="entry name" value="Ribonuclease H-like superfamily/Ribonuclease H"/>
    <property type="match status" value="1"/>
</dbReference>
<reference evidence="2 3" key="1">
    <citation type="submission" date="2017-10" db="EMBL/GenBank/DDBJ databases">
        <title>Draft genome of Longibacter Salinarum.</title>
        <authorList>
            <person name="Goh K.M."/>
            <person name="Shamsir M.S."/>
            <person name="Lim S.W."/>
        </authorList>
    </citation>
    <scope>NUCLEOTIDE SEQUENCE [LARGE SCALE GENOMIC DNA]</scope>
    <source>
        <strain evidence="2 3">KCTC 52045</strain>
    </source>
</reference>
<proteinExistence type="predicted"/>
<dbReference type="Pfam" id="PF10108">
    <property type="entry name" value="DNA_pol_B_exo2"/>
    <property type="match status" value="1"/>
</dbReference>
<accession>A0A2A8CU38</accession>
<dbReference type="InterPro" id="IPR019288">
    <property type="entry name" value="3'-5'_exonuclease_PolB-like"/>
</dbReference>
<dbReference type="EMBL" id="PDEQ01000009">
    <property type="protein sequence ID" value="PEN11422.1"/>
    <property type="molecule type" value="Genomic_DNA"/>
</dbReference>
<feature type="domain" description="Predicted 3'-5' exonuclease PolB-like" evidence="1">
    <location>
        <begin position="59"/>
        <end position="204"/>
    </location>
</feature>
<organism evidence="2 3">
    <name type="scientific">Longibacter salinarum</name>
    <dbReference type="NCBI Taxonomy" id="1850348"/>
    <lineage>
        <taxon>Bacteria</taxon>
        <taxon>Pseudomonadati</taxon>
        <taxon>Rhodothermota</taxon>
        <taxon>Rhodothermia</taxon>
        <taxon>Rhodothermales</taxon>
        <taxon>Salisaetaceae</taxon>
        <taxon>Longibacter</taxon>
    </lineage>
</organism>
<evidence type="ECO:0000259" key="1">
    <source>
        <dbReference type="Pfam" id="PF10108"/>
    </source>
</evidence>
<gene>
    <name evidence="2" type="ORF">CRI94_15415</name>
</gene>
<dbReference type="InterPro" id="IPR036397">
    <property type="entry name" value="RNaseH_sf"/>
</dbReference>
<name>A0A2A8CU38_9BACT</name>
<dbReference type="SUPFAM" id="SSF53098">
    <property type="entry name" value="Ribonuclease H-like"/>
    <property type="match status" value="1"/>
</dbReference>
<protein>
    <submittedName>
        <fullName evidence="2">Ribonuclease H</fullName>
    </submittedName>
</protein>
<comment type="caution">
    <text evidence="2">The sequence shown here is derived from an EMBL/GenBank/DDBJ whole genome shotgun (WGS) entry which is preliminary data.</text>
</comment>
<sequence length="218" mass="24773">MVCVAWDIETCPQPLSALTDTQKERYETEMRQSERKKPDLDHEDRCRLVRSTHPLLGWICCISAVSGTLDGQVNDPVSWTAATEDDEVDLFLDFWSTVAGFSRGVTWVTFNGKRFDVPFLLARSARRDVSPTRRDLTDTYPYNNRPHTDLCNLWPASYSLADLCEHLYVDSPKDGFDGSKVADAVEEGRIEQMQEYCERDVVATLKCAQAARAVLRLD</sequence>
<dbReference type="AlphaFoldDB" id="A0A2A8CU38"/>
<dbReference type="OrthoDB" id="9773351at2"/>
<dbReference type="GO" id="GO:0003676">
    <property type="term" value="F:nucleic acid binding"/>
    <property type="evidence" value="ECO:0007669"/>
    <property type="project" value="InterPro"/>
</dbReference>
<evidence type="ECO:0000313" key="3">
    <source>
        <dbReference type="Proteomes" id="UP000220102"/>
    </source>
</evidence>
<keyword evidence="3" id="KW-1185">Reference proteome</keyword>
<dbReference type="Proteomes" id="UP000220102">
    <property type="component" value="Unassembled WGS sequence"/>
</dbReference>